<comment type="caution">
    <text evidence="1">The sequence shown here is derived from an EMBL/GenBank/DDBJ whole genome shotgun (WGS) entry which is preliminary data.</text>
</comment>
<proteinExistence type="predicted"/>
<reference evidence="2" key="1">
    <citation type="journal article" date="2019" name="Int. J. Syst. Evol. Microbiol.">
        <title>The Global Catalogue of Microorganisms (GCM) 10K type strain sequencing project: providing services to taxonomists for standard genome sequencing and annotation.</title>
        <authorList>
            <consortium name="The Broad Institute Genomics Platform"/>
            <consortium name="The Broad Institute Genome Sequencing Center for Infectious Disease"/>
            <person name="Wu L."/>
            <person name="Ma J."/>
        </authorList>
    </citation>
    <scope>NUCLEOTIDE SEQUENCE [LARGE SCALE GENOMIC DNA]</scope>
    <source>
        <strain evidence="2">JCM 17214</strain>
    </source>
</reference>
<evidence type="ECO:0008006" key="3">
    <source>
        <dbReference type="Google" id="ProtNLM"/>
    </source>
</evidence>
<evidence type="ECO:0000313" key="2">
    <source>
        <dbReference type="Proteomes" id="UP001499909"/>
    </source>
</evidence>
<organism evidence="1 2">
    <name type="scientific">Hymenobacter algoricola</name>
    <dbReference type="NCBI Taxonomy" id="486267"/>
    <lineage>
        <taxon>Bacteria</taxon>
        <taxon>Pseudomonadati</taxon>
        <taxon>Bacteroidota</taxon>
        <taxon>Cytophagia</taxon>
        <taxon>Cytophagales</taxon>
        <taxon>Hymenobacteraceae</taxon>
        <taxon>Hymenobacter</taxon>
    </lineage>
</organism>
<keyword evidence="2" id="KW-1185">Reference proteome</keyword>
<protein>
    <recommendedName>
        <fullName evidence="3">Peptidoglycan-binding protein</fullName>
    </recommendedName>
</protein>
<accession>A0ABP7N9C4</accession>
<sequence length="157" mass="17201">MQWSAAHLYVREATGRNDGPLIDTWARANGVPLRSPWCGLTQWAGQKACGLPVPKGAAGSYNWFLDPKRTYYVRGKRGSVDSLRAGHQVGFYYANLGRIGHIGRGIVAGRTIRKGRPVRGWYVNAGNTGAGGGRDGAGIRLVYYALPDFYACANWLW</sequence>
<dbReference type="Proteomes" id="UP001499909">
    <property type="component" value="Unassembled WGS sequence"/>
</dbReference>
<dbReference type="EMBL" id="BAABDH010000041">
    <property type="protein sequence ID" value="GAA3940269.1"/>
    <property type="molecule type" value="Genomic_DNA"/>
</dbReference>
<gene>
    <name evidence="1" type="ORF">GCM10022406_25380</name>
</gene>
<evidence type="ECO:0000313" key="1">
    <source>
        <dbReference type="EMBL" id="GAA3940269.1"/>
    </source>
</evidence>
<name>A0ABP7N9C4_9BACT</name>